<evidence type="ECO:0000313" key="1">
    <source>
        <dbReference type="EMBL" id="KAJ6996793.1"/>
    </source>
</evidence>
<keyword evidence="2" id="KW-1185">Reference proteome</keyword>
<gene>
    <name evidence="1" type="ORF">NC653_013403</name>
</gene>
<dbReference type="Proteomes" id="UP001164929">
    <property type="component" value="Chromosome 5"/>
</dbReference>
<dbReference type="EMBL" id="JAQIZT010000005">
    <property type="protein sequence ID" value="KAJ6996793.1"/>
    <property type="molecule type" value="Genomic_DNA"/>
</dbReference>
<proteinExistence type="predicted"/>
<reference evidence="1" key="1">
    <citation type="journal article" date="2023" name="Mol. Ecol. Resour.">
        <title>Chromosome-level genome assembly of a triploid poplar Populus alba 'Berolinensis'.</title>
        <authorList>
            <person name="Chen S."/>
            <person name="Yu Y."/>
            <person name="Wang X."/>
            <person name="Wang S."/>
            <person name="Zhang T."/>
            <person name="Zhou Y."/>
            <person name="He R."/>
            <person name="Meng N."/>
            <person name="Wang Y."/>
            <person name="Liu W."/>
            <person name="Liu Z."/>
            <person name="Liu J."/>
            <person name="Guo Q."/>
            <person name="Huang H."/>
            <person name="Sederoff R.R."/>
            <person name="Wang G."/>
            <person name="Qu G."/>
            <person name="Chen S."/>
        </authorList>
    </citation>
    <scope>NUCLEOTIDE SEQUENCE</scope>
    <source>
        <strain evidence="1">SC-2020</strain>
    </source>
</reference>
<organism evidence="1 2">
    <name type="scientific">Populus alba x Populus x berolinensis</name>
    <dbReference type="NCBI Taxonomy" id="444605"/>
    <lineage>
        <taxon>Eukaryota</taxon>
        <taxon>Viridiplantae</taxon>
        <taxon>Streptophyta</taxon>
        <taxon>Embryophyta</taxon>
        <taxon>Tracheophyta</taxon>
        <taxon>Spermatophyta</taxon>
        <taxon>Magnoliopsida</taxon>
        <taxon>eudicotyledons</taxon>
        <taxon>Gunneridae</taxon>
        <taxon>Pentapetalae</taxon>
        <taxon>rosids</taxon>
        <taxon>fabids</taxon>
        <taxon>Malpighiales</taxon>
        <taxon>Salicaceae</taxon>
        <taxon>Saliceae</taxon>
        <taxon>Populus</taxon>
    </lineage>
</organism>
<accession>A0AAD6QUH7</accession>
<sequence length="116" mass="13223">MQNCECSFDSAPLHRSQHQSLSKFHVPVSYLLFLFPNNLKNHFPLIRSVLGETKVRIDSQSQALFFLSNGGDYRKKLSRYSVDLCLSSRYSSITCFASIPISSSRNCDLFIHTTIN</sequence>
<protein>
    <submittedName>
        <fullName evidence="1">Uncharacterized protein</fullName>
    </submittedName>
</protein>
<dbReference type="AlphaFoldDB" id="A0AAD6QUH7"/>
<evidence type="ECO:0000313" key="2">
    <source>
        <dbReference type="Proteomes" id="UP001164929"/>
    </source>
</evidence>
<comment type="caution">
    <text evidence="1">The sequence shown here is derived from an EMBL/GenBank/DDBJ whole genome shotgun (WGS) entry which is preliminary data.</text>
</comment>
<name>A0AAD6QUH7_9ROSI</name>